<dbReference type="Proteomes" id="UP000186303">
    <property type="component" value="Chromosome 7"/>
</dbReference>
<keyword evidence="3" id="KW-1185">Reference proteome</keyword>
<name>A0A1M8ABZ1_MALS4</name>
<sequence>MKFLALATLVFAPTIFAASTPFHCKTLTKSAFLTANGPAEFIEFLNISKVSVGDDTYHIQRDGHPYSGDDIGSDFSYNHERYNLARCQLRKPDSNLPKSYFRVHLSKDTSQCLTIGSAGASSTDDKAASKAFTQANTLFMKPCEGPSGSSFAQQIFEDTDQKSWPFDIKTVGSDHETSRYFVGFEDHKVFLLSEPPKSHTSPPGDFKLSIQKFG</sequence>
<dbReference type="OrthoDB" id="3354353at2759"/>
<dbReference type="AlphaFoldDB" id="A0A1M8ABZ1"/>
<dbReference type="EMBL" id="LT671827">
    <property type="protein sequence ID" value="SHO79883.1"/>
    <property type="molecule type" value="Genomic_DNA"/>
</dbReference>
<protein>
    <submittedName>
        <fullName evidence="2">Uncharacterized protein</fullName>
    </submittedName>
</protein>
<feature type="signal peptide" evidence="1">
    <location>
        <begin position="1"/>
        <end position="17"/>
    </location>
</feature>
<gene>
    <name evidence="2" type="ORF">MSYG_4236</name>
</gene>
<evidence type="ECO:0000256" key="1">
    <source>
        <dbReference type="SAM" id="SignalP"/>
    </source>
</evidence>
<proteinExistence type="predicted"/>
<reference evidence="3" key="1">
    <citation type="journal article" date="2017" name="Nucleic Acids Res.">
        <title>Proteogenomics produces comprehensive and highly accurate protein-coding gene annotation in a complete genome assembly of Malassezia sympodialis.</title>
        <authorList>
            <person name="Zhu Y."/>
            <person name="Engstroem P.G."/>
            <person name="Tellgren-Roth C."/>
            <person name="Baudo C.D."/>
            <person name="Kennell J.C."/>
            <person name="Sun S."/>
            <person name="Billmyre R.B."/>
            <person name="Schroeder M.S."/>
            <person name="Andersson A."/>
            <person name="Holm T."/>
            <person name="Sigurgeirsson B."/>
            <person name="Wu G."/>
            <person name="Sankaranarayanan S.R."/>
            <person name="Siddharthan R."/>
            <person name="Sanyal K."/>
            <person name="Lundeberg J."/>
            <person name="Nystedt B."/>
            <person name="Boekhout T."/>
            <person name="Dawson T.L. Jr."/>
            <person name="Heitman J."/>
            <person name="Scheynius A."/>
            <person name="Lehtioe J."/>
        </authorList>
    </citation>
    <scope>NUCLEOTIDE SEQUENCE [LARGE SCALE GENOMIC DNA]</scope>
    <source>
        <strain evidence="3">ATCC 42132</strain>
    </source>
</reference>
<keyword evidence="1" id="KW-0732">Signal</keyword>
<evidence type="ECO:0000313" key="2">
    <source>
        <dbReference type="EMBL" id="SHO79883.1"/>
    </source>
</evidence>
<feature type="chain" id="PRO_5012139041" evidence="1">
    <location>
        <begin position="18"/>
        <end position="214"/>
    </location>
</feature>
<evidence type="ECO:0000313" key="3">
    <source>
        <dbReference type="Proteomes" id="UP000186303"/>
    </source>
</evidence>
<organism evidence="2 3">
    <name type="scientific">Malassezia sympodialis (strain ATCC 42132)</name>
    <name type="common">Atopic eczema-associated yeast</name>
    <dbReference type="NCBI Taxonomy" id="1230383"/>
    <lineage>
        <taxon>Eukaryota</taxon>
        <taxon>Fungi</taxon>
        <taxon>Dikarya</taxon>
        <taxon>Basidiomycota</taxon>
        <taxon>Ustilaginomycotina</taxon>
        <taxon>Malasseziomycetes</taxon>
        <taxon>Malasseziales</taxon>
        <taxon>Malasseziaceae</taxon>
        <taxon>Malassezia</taxon>
    </lineage>
</organism>
<accession>A0A1M8ABZ1</accession>
<dbReference type="VEuPathDB" id="FungiDB:MSYG_4236"/>